<gene>
    <name evidence="9" type="primary">zfp36l2-B</name>
    <name evidence="9" type="ORF">AOXY_G28436</name>
</gene>
<evidence type="ECO:0000256" key="4">
    <source>
        <dbReference type="ARBA" id="ARBA00022833"/>
    </source>
</evidence>
<evidence type="ECO:0000256" key="7">
    <source>
        <dbReference type="SAM" id="MobiDB-lite"/>
    </source>
</evidence>
<feature type="region of interest" description="Disordered" evidence="7">
    <location>
        <begin position="250"/>
        <end position="271"/>
    </location>
</feature>
<comment type="function">
    <text evidence="6">Zinc-finger RNA-binding protein that destabilizes several cytoplasmic AU-rich element (ARE)-containing mRNA transcripts by promoting their poly(A) tail removal or deadenylation, and hence provide a mechanism for attenuating protein synthesis. Acts as a 3'-untranslated region (UTR) ARE mRNA-binding adapter protein to communicate signaling events to the mRNA decay machinery. Functions by recruiting the CCR4-NOT deadenylase complex and probably other components of the cytoplasmic RNA decay machinery to the bound ARE-containing mRNAs, and hence promotes ARE-mediated mRNA deadenylation and decay processes. Binds to 3'-UTR ARE of numerous mRNAs.</text>
</comment>
<feature type="zinc finger region" description="C3H1-type" evidence="5">
    <location>
        <begin position="143"/>
        <end position="171"/>
    </location>
</feature>
<feature type="compositionally biased region" description="Pro residues" evidence="7">
    <location>
        <begin position="259"/>
        <end position="271"/>
    </location>
</feature>
<dbReference type="GO" id="GO:0005737">
    <property type="term" value="C:cytoplasm"/>
    <property type="evidence" value="ECO:0007669"/>
    <property type="project" value="UniProtKB-SubCell"/>
</dbReference>
<proteinExistence type="predicted"/>
<evidence type="ECO:0000256" key="3">
    <source>
        <dbReference type="ARBA" id="ARBA00022771"/>
    </source>
</evidence>
<evidence type="ECO:0000256" key="6">
    <source>
        <dbReference type="RuleBase" id="RU369014"/>
    </source>
</evidence>
<reference evidence="9" key="1">
    <citation type="submission" date="2022-02" db="EMBL/GenBank/DDBJ databases">
        <title>Atlantic sturgeon de novo genome assembly.</title>
        <authorList>
            <person name="Stock M."/>
            <person name="Klopp C."/>
            <person name="Guiguen Y."/>
            <person name="Cabau C."/>
            <person name="Parinello H."/>
            <person name="Santidrian Yebra-Pimentel E."/>
            <person name="Kuhl H."/>
            <person name="Dirks R.P."/>
            <person name="Guessner J."/>
            <person name="Wuertz S."/>
            <person name="Du K."/>
            <person name="Schartl M."/>
        </authorList>
    </citation>
    <scope>NUCLEOTIDE SEQUENCE</scope>
    <source>
        <strain evidence="9">STURGEONOMICS-FGT-2020</strain>
        <tissue evidence="9">Whole blood</tissue>
    </source>
</reference>
<comment type="subunit">
    <text evidence="6">Associates with the cytoplasmic CCR4-NOT deadenylase complex to trigger ARE-containing mRNA deadenylation and decay processes.</text>
</comment>
<keyword evidence="2 6" id="KW-0677">Repeat</keyword>
<dbReference type="Pfam" id="PF00642">
    <property type="entry name" value="zf-CCCH"/>
    <property type="match status" value="2"/>
</dbReference>
<evidence type="ECO:0000256" key="2">
    <source>
        <dbReference type="ARBA" id="ARBA00022737"/>
    </source>
</evidence>
<evidence type="ECO:0000259" key="8">
    <source>
        <dbReference type="PROSITE" id="PS50103"/>
    </source>
</evidence>
<dbReference type="PROSITE" id="PS50103">
    <property type="entry name" value="ZF_C3H1"/>
    <property type="match status" value="2"/>
</dbReference>
<comment type="subcellular location">
    <subcellularLocation>
        <location evidence="6">Nucleus</location>
    </subcellularLocation>
    <subcellularLocation>
        <location evidence="6">Cytoplasm</location>
    </subcellularLocation>
</comment>
<feature type="zinc finger region" description="C3H1-type" evidence="5">
    <location>
        <begin position="181"/>
        <end position="209"/>
    </location>
</feature>
<feature type="domain" description="C3H1-type" evidence="8">
    <location>
        <begin position="143"/>
        <end position="171"/>
    </location>
</feature>
<dbReference type="Proteomes" id="UP001230051">
    <property type="component" value="Unassembled WGS sequence"/>
</dbReference>
<dbReference type="FunFam" id="4.10.1000.10:FF:000001">
    <property type="entry name" value="zinc finger CCCH domain-containing protein 15-like"/>
    <property type="match status" value="1"/>
</dbReference>
<dbReference type="GO" id="GO:1990904">
    <property type="term" value="C:ribonucleoprotein complex"/>
    <property type="evidence" value="ECO:0007669"/>
    <property type="project" value="UniProtKB-KW"/>
</dbReference>
<dbReference type="EMBL" id="JAGXEW010000035">
    <property type="protein sequence ID" value="KAK1154505.1"/>
    <property type="molecule type" value="Genomic_DNA"/>
</dbReference>
<dbReference type="GO" id="GO:1900153">
    <property type="term" value="P:positive regulation of nuclear-transcribed mRNA catabolic process, deadenylation-dependent decay"/>
    <property type="evidence" value="ECO:0007669"/>
    <property type="project" value="UniProtKB-UniRule"/>
</dbReference>
<dbReference type="SMART" id="SM00356">
    <property type="entry name" value="ZnF_C3H1"/>
    <property type="match status" value="2"/>
</dbReference>
<dbReference type="GO" id="GO:0061158">
    <property type="term" value="P:3'-UTR-mediated mRNA destabilization"/>
    <property type="evidence" value="ECO:0007669"/>
    <property type="project" value="UniProtKB-UniRule"/>
</dbReference>
<organism evidence="9 10">
    <name type="scientific">Acipenser oxyrinchus oxyrinchus</name>
    <dbReference type="NCBI Taxonomy" id="40147"/>
    <lineage>
        <taxon>Eukaryota</taxon>
        <taxon>Metazoa</taxon>
        <taxon>Chordata</taxon>
        <taxon>Craniata</taxon>
        <taxon>Vertebrata</taxon>
        <taxon>Euteleostomi</taxon>
        <taxon>Actinopterygii</taxon>
        <taxon>Chondrostei</taxon>
        <taxon>Acipenseriformes</taxon>
        <taxon>Acipenseridae</taxon>
        <taxon>Acipenser</taxon>
    </lineage>
</organism>
<evidence type="ECO:0000313" key="10">
    <source>
        <dbReference type="Proteomes" id="UP001230051"/>
    </source>
</evidence>
<dbReference type="PANTHER" id="PTHR12547">
    <property type="entry name" value="CCCH ZINC FINGER/TIS11-RELATED"/>
    <property type="match status" value="1"/>
</dbReference>
<dbReference type="InterPro" id="IPR036855">
    <property type="entry name" value="Znf_CCCH_sf"/>
</dbReference>
<keyword evidence="6" id="KW-0963">Cytoplasm</keyword>
<feature type="compositionally biased region" description="Low complexity" evidence="7">
    <location>
        <begin position="323"/>
        <end position="332"/>
    </location>
</feature>
<keyword evidence="6" id="KW-0687">Ribonucleoprotein</keyword>
<dbReference type="GO" id="GO:0005634">
    <property type="term" value="C:nucleus"/>
    <property type="evidence" value="ECO:0007669"/>
    <property type="project" value="UniProtKB-SubCell"/>
</dbReference>
<comment type="caution">
    <text evidence="9">The sequence shown here is derived from an EMBL/GenBank/DDBJ whole genome shotgun (WGS) entry which is preliminary data.</text>
</comment>
<keyword evidence="10" id="KW-1185">Reference proteome</keyword>
<keyword evidence="4 5" id="KW-0862">Zinc</keyword>
<sequence length="399" mass="43256">MPSYVLTPFLELDEVLRKNFLNLDLKDAPRPMVPTTKLVGFKNSQSVSPHTLRGNAFNTGSDSLITDVGLCLQSSKWSRLTEQPPPPGLSKIPFWMDRSMSMIESDSGSLGWAASVSSLTKQAVAPDPADAAAAAATTPSSSRYKTEMCRTFEESGNCKYGAKCQFAHGYNEIRGLNRHPKYKTEFCRTFHTIGFCPYGIRCHFVHNAEEELQDRPPQQQAPKNRRPPLLRQSISFAGFPSAPHPKANSFPFSRVASTSPPPSTGIPEPLSPSFPKFDSFPIFTEAGLEPGPQFLLSSDSSRSFCRQASATASSFAKAPTTFPSSSSGSQSPIQPPPASLALRSRSLSSNSLSDHEGGYSSSVSSLSGSESPVFEAFGRRLPIFSQLSVPDDDCASFFC</sequence>
<dbReference type="SUPFAM" id="SSF90229">
    <property type="entry name" value="CCCH zinc finger"/>
    <property type="match status" value="2"/>
</dbReference>
<accession>A0AAD8CPS8</accession>
<dbReference type="InterPro" id="IPR045877">
    <property type="entry name" value="ZFP36-like"/>
</dbReference>
<dbReference type="AlphaFoldDB" id="A0AAD8CPS8"/>
<keyword evidence="1 5" id="KW-0479">Metal-binding</keyword>
<dbReference type="PANTHER" id="PTHR12547:SF18">
    <property type="entry name" value="PROTEIN TIS11"/>
    <property type="match status" value="1"/>
</dbReference>
<dbReference type="InterPro" id="IPR000571">
    <property type="entry name" value="Znf_CCCH"/>
</dbReference>
<dbReference type="GO" id="GO:0008270">
    <property type="term" value="F:zinc ion binding"/>
    <property type="evidence" value="ECO:0007669"/>
    <property type="project" value="UniProtKB-KW"/>
</dbReference>
<feature type="domain" description="C3H1-type" evidence="8">
    <location>
        <begin position="181"/>
        <end position="209"/>
    </location>
</feature>
<protein>
    <recommendedName>
        <fullName evidence="6">mRNA decay activator protein ZFP36</fullName>
    </recommendedName>
    <alternativeName>
        <fullName evidence="6">Zinc finger protein 36</fullName>
    </alternativeName>
</protein>
<keyword evidence="3 5" id="KW-0863">Zinc-finger</keyword>
<dbReference type="FunFam" id="4.10.1000.10:FF:000002">
    <property type="entry name" value="Zinc finger protein 36, C3H1 type-like 1"/>
    <property type="match status" value="1"/>
</dbReference>
<name>A0AAD8CPS8_ACIOX</name>
<dbReference type="Gene3D" id="4.10.1000.10">
    <property type="entry name" value="Zinc finger, CCCH-type"/>
    <property type="match status" value="2"/>
</dbReference>
<feature type="region of interest" description="Disordered" evidence="7">
    <location>
        <begin position="316"/>
        <end position="367"/>
    </location>
</feature>
<evidence type="ECO:0000256" key="5">
    <source>
        <dbReference type="PROSITE-ProRule" id="PRU00723"/>
    </source>
</evidence>
<evidence type="ECO:0000256" key="1">
    <source>
        <dbReference type="ARBA" id="ARBA00022723"/>
    </source>
</evidence>
<dbReference type="GO" id="GO:0035925">
    <property type="term" value="F:mRNA 3'-UTR AU-rich region binding"/>
    <property type="evidence" value="ECO:0007669"/>
    <property type="project" value="UniProtKB-UniRule"/>
</dbReference>
<keyword evidence="6" id="KW-0539">Nucleus</keyword>
<evidence type="ECO:0000313" key="9">
    <source>
        <dbReference type="EMBL" id="KAK1154505.1"/>
    </source>
</evidence>
<feature type="compositionally biased region" description="Low complexity" evidence="7">
    <location>
        <begin position="339"/>
        <end position="367"/>
    </location>
</feature>